<keyword evidence="8" id="KW-1185">Reference proteome</keyword>
<evidence type="ECO:0000313" key="8">
    <source>
        <dbReference type="Proteomes" id="UP000694548"/>
    </source>
</evidence>
<feature type="domain" description="G-protein coupled receptors family 1 profile" evidence="6">
    <location>
        <begin position="39"/>
        <end position="287"/>
    </location>
</feature>
<evidence type="ECO:0000313" key="7">
    <source>
        <dbReference type="Ensembl" id="ENSNFUP00015018474.1"/>
    </source>
</evidence>
<dbReference type="Ensembl" id="ENSNFUT00015019303.1">
    <property type="protein sequence ID" value="ENSNFUP00015018474.1"/>
    <property type="gene ID" value="ENSNFUG00015008779.1"/>
</dbReference>
<evidence type="ECO:0000256" key="5">
    <source>
        <dbReference type="SAM" id="Phobius"/>
    </source>
</evidence>
<organism evidence="7 8">
    <name type="scientific">Nothobranchius furzeri</name>
    <name type="common">Turquoise killifish</name>
    <dbReference type="NCBI Taxonomy" id="105023"/>
    <lineage>
        <taxon>Eukaryota</taxon>
        <taxon>Metazoa</taxon>
        <taxon>Chordata</taxon>
        <taxon>Craniata</taxon>
        <taxon>Vertebrata</taxon>
        <taxon>Euteleostomi</taxon>
        <taxon>Actinopterygii</taxon>
        <taxon>Neopterygii</taxon>
        <taxon>Teleostei</taxon>
        <taxon>Neoteleostei</taxon>
        <taxon>Acanthomorphata</taxon>
        <taxon>Ovalentaria</taxon>
        <taxon>Atherinomorphae</taxon>
        <taxon>Cyprinodontiformes</taxon>
        <taxon>Nothobranchiidae</taxon>
        <taxon>Nothobranchius</taxon>
    </lineage>
</organism>
<dbReference type="AlphaFoldDB" id="A0A8C6LD21"/>
<evidence type="ECO:0000256" key="2">
    <source>
        <dbReference type="ARBA" id="ARBA00022692"/>
    </source>
</evidence>
<keyword evidence="4 5" id="KW-0472">Membrane</keyword>
<reference evidence="7" key="2">
    <citation type="submission" date="2025-08" db="UniProtKB">
        <authorList>
            <consortium name="Ensembl"/>
        </authorList>
    </citation>
    <scope>IDENTIFICATION</scope>
</reference>
<feature type="transmembrane region" description="Helical" evidence="5">
    <location>
        <begin position="231"/>
        <end position="249"/>
    </location>
</feature>
<evidence type="ECO:0000259" key="6">
    <source>
        <dbReference type="PROSITE" id="PS50262"/>
    </source>
</evidence>
<evidence type="ECO:0000256" key="4">
    <source>
        <dbReference type="ARBA" id="ARBA00023136"/>
    </source>
</evidence>
<accession>A0A8C6LD21</accession>
<feature type="transmembrane region" description="Helical" evidence="5">
    <location>
        <begin position="191"/>
        <end position="210"/>
    </location>
</feature>
<feature type="transmembrane region" description="Helical" evidence="5">
    <location>
        <begin position="269"/>
        <end position="289"/>
    </location>
</feature>
<dbReference type="Proteomes" id="UP000694548">
    <property type="component" value="Chromosome sgr10"/>
</dbReference>
<dbReference type="PROSITE" id="PS50262">
    <property type="entry name" value="G_PROTEIN_RECEP_F1_2"/>
    <property type="match status" value="1"/>
</dbReference>
<evidence type="ECO:0000256" key="1">
    <source>
        <dbReference type="ARBA" id="ARBA00004370"/>
    </source>
</evidence>
<sequence length="319" mass="36970">MNSSVNVSVSSSLTYRGATETTVTRNVIVIALGLVINYINGTLLHTFRKHQIFYTNPRYILFIHLVVNDMIQLTTSISLHVFSYIFYNMNASICCFFIVVANFTTQNTPLNLAVMAAECYIAVCFPLRHAELCTVKRTYILISCIWVLSSMSIVPDIFIHLAADPLWFFYYIAYCDKDILFRHPVSLQKRVITYIMSLTIVWFTLLFIYLKIFFTAQAVNLVDGNAKKARNTILLHGFQLLFCMLTYVDPIVKNMIITWPNYLASELRFVWYIFAHILPRFISPIVYGLRDKTFKQYLKNYLLCNIRTDSKSVFFSKVG</sequence>
<dbReference type="GO" id="GO:0004930">
    <property type="term" value="F:G protein-coupled receptor activity"/>
    <property type="evidence" value="ECO:0007669"/>
    <property type="project" value="InterPro"/>
</dbReference>
<dbReference type="InterPro" id="IPR017452">
    <property type="entry name" value="GPCR_Rhodpsn_7TM"/>
</dbReference>
<dbReference type="CDD" id="cd00637">
    <property type="entry name" value="7tm_classA_rhodopsin-like"/>
    <property type="match status" value="1"/>
</dbReference>
<dbReference type="Pfam" id="PF00001">
    <property type="entry name" value="7tm_1"/>
    <property type="match status" value="1"/>
</dbReference>
<comment type="subcellular location">
    <subcellularLocation>
        <location evidence="1">Membrane</location>
    </subcellularLocation>
</comment>
<dbReference type="GO" id="GO:0004984">
    <property type="term" value="F:olfactory receptor activity"/>
    <property type="evidence" value="ECO:0007669"/>
    <property type="project" value="TreeGrafter"/>
</dbReference>
<reference evidence="7" key="1">
    <citation type="submission" date="2014-08" db="EMBL/GenBank/DDBJ databases">
        <authorList>
            <person name="Senf B."/>
            <person name="Petzold A."/>
            <person name="Downie B.R."/>
            <person name="Koch P."/>
            <person name="Platzer M."/>
        </authorList>
    </citation>
    <scope>NUCLEOTIDE SEQUENCE [LARGE SCALE GENOMIC DNA]</scope>
    <source>
        <strain evidence="7">GRZ</strain>
    </source>
</reference>
<evidence type="ECO:0000256" key="3">
    <source>
        <dbReference type="ARBA" id="ARBA00022989"/>
    </source>
</evidence>
<dbReference type="GO" id="GO:0016020">
    <property type="term" value="C:membrane"/>
    <property type="evidence" value="ECO:0007669"/>
    <property type="project" value="UniProtKB-SubCell"/>
</dbReference>
<proteinExistence type="predicted"/>
<keyword evidence="3 5" id="KW-1133">Transmembrane helix</keyword>
<dbReference type="InterPro" id="IPR000276">
    <property type="entry name" value="GPCR_Rhodpsn"/>
</dbReference>
<dbReference type="PANTHER" id="PTHR26451">
    <property type="entry name" value="G_PROTEIN_RECEP_F1_2 DOMAIN-CONTAINING PROTEIN"/>
    <property type="match status" value="1"/>
</dbReference>
<feature type="transmembrane region" description="Helical" evidence="5">
    <location>
        <begin position="138"/>
        <end position="163"/>
    </location>
</feature>
<gene>
    <name evidence="7" type="primary">LOC107385890</name>
</gene>
<dbReference type="FunFam" id="1.20.1070.10:FF:000096">
    <property type="entry name" value="Odorant receptor 131-2"/>
    <property type="match status" value="1"/>
</dbReference>
<dbReference type="GeneTree" id="ENSGT00940000161337"/>
<dbReference type="PRINTS" id="PR00237">
    <property type="entry name" value="GPCRRHODOPSN"/>
</dbReference>
<feature type="transmembrane region" description="Helical" evidence="5">
    <location>
        <begin position="85"/>
        <end position="105"/>
    </location>
</feature>
<name>A0A8C6LD21_NOTFU</name>
<protein>
    <submittedName>
        <fullName evidence="7">Olfactory receptor 51B2-like</fullName>
    </submittedName>
</protein>
<dbReference type="GO" id="GO:0005549">
    <property type="term" value="F:odorant binding"/>
    <property type="evidence" value="ECO:0007669"/>
    <property type="project" value="TreeGrafter"/>
</dbReference>
<dbReference type="InterPro" id="IPR052921">
    <property type="entry name" value="GPCR1_Superfamily_Member"/>
</dbReference>
<keyword evidence="2 5" id="KW-0812">Transmembrane</keyword>
<dbReference type="SUPFAM" id="SSF81321">
    <property type="entry name" value="Family A G protein-coupled receptor-like"/>
    <property type="match status" value="1"/>
</dbReference>
<reference evidence="7" key="3">
    <citation type="submission" date="2025-09" db="UniProtKB">
        <authorList>
            <consortium name="Ensembl"/>
        </authorList>
    </citation>
    <scope>IDENTIFICATION</scope>
</reference>
<dbReference type="PANTHER" id="PTHR26451:SF998">
    <property type="entry name" value="ODORANT RECEPTOR-RELATED"/>
    <property type="match status" value="1"/>
</dbReference>
<feature type="transmembrane region" description="Helical" evidence="5">
    <location>
        <begin position="27"/>
        <end position="47"/>
    </location>
</feature>
<dbReference type="Gene3D" id="1.20.1070.10">
    <property type="entry name" value="Rhodopsin 7-helix transmembrane proteins"/>
    <property type="match status" value="1"/>
</dbReference>